<name>A0A8S5SCX3_9CAUD</name>
<organism evidence="1">
    <name type="scientific">Myoviridae sp. ctfWc3</name>
    <dbReference type="NCBI Taxonomy" id="2827697"/>
    <lineage>
        <taxon>Viruses</taxon>
        <taxon>Duplodnaviria</taxon>
        <taxon>Heunggongvirae</taxon>
        <taxon>Uroviricota</taxon>
        <taxon>Caudoviricetes</taxon>
    </lineage>
</organism>
<dbReference type="EMBL" id="BK032574">
    <property type="protein sequence ID" value="DAF48821.1"/>
    <property type="molecule type" value="Genomic_DNA"/>
</dbReference>
<sequence>MIRALLAKVNELSGENIKLMATVYDLEDKLKKAEGDGDEKKESEKAD</sequence>
<protein>
    <submittedName>
        <fullName evidence="1">FOSW, CJUN PROTEIN, COILED COIL DOMAIN</fullName>
    </submittedName>
</protein>
<evidence type="ECO:0000313" key="1">
    <source>
        <dbReference type="EMBL" id="DAF48821.1"/>
    </source>
</evidence>
<accession>A0A8S5SCX3</accession>
<proteinExistence type="predicted"/>
<reference evidence="1" key="1">
    <citation type="journal article" date="2021" name="Proc. Natl. Acad. Sci. U.S.A.">
        <title>A Catalog of Tens of Thousands of Viruses from Human Metagenomes Reveals Hidden Associations with Chronic Diseases.</title>
        <authorList>
            <person name="Tisza M.J."/>
            <person name="Buck C.B."/>
        </authorList>
    </citation>
    <scope>NUCLEOTIDE SEQUENCE</scope>
    <source>
        <strain evidence="1">CtfWc3</strain>
    </source>
</reference>